<dbReference type="NCBIfam" id="NF003952">
    <property type="entry name" value="PRK05450.1-5"/>
    <property type="match status" value="1"/>
</dbReference>
<dbReference type="CDD" id="cd02517">
    <property type="entry name" value="CMP-KDO-Synthetase"/>
    <property type="match status" value="1"/>
</dbReference>
<name>A0ABQ3CXF6_9RHOB</name>
<dbReference type="PANTHER" id="PTHR42866">
    <property type="entry name" value="3-DEOXY-MANNO-OCTULOSONATE CYTIDYLYLTRANSFERASE"/>
    <property type="match status" value="1"/>
</dbReference>
<evidence type="ECO:0000313" key="4">
    <source>
        <dbReference type="EMBL" id="GHA48531.1"/>
    </source>
</evidence>
<dbReference type="InterPro" id="IPR004528">
    <property type="entry name" value="KdsB"/>
</dbReference>
<dbReference type="Proteomes" id="UP000634455">
    <property type="component" value="Unassembled WGS sequence"/>
</dbReference>
<dbReference type="EMBL" id="BMZF01000002">
    <property type="protein sequence ID" value="GHA48531.1"/>
    <property type="molecule type" value="Genomic_DNA"/>
</dbReference>
<evidence type="ECO:0000256" key="3">
    <source>
        <dbReference type="ARBA" id="ARBA00022985"/>
    </source>
</evidence>
<keyword evidence="1" id="KW-0808">Transferase</keyword>
<dbReference type="RefSeq" id="WP_189639688.1">
    <property type="nucleotide sequence ID" value="NZ_BMZF01000002.1"/>
</dbReference>
<keyword evidence="3" id="KW-0448">Lipopolysaccharide biosynthesis</keyword>
<gene>
    <name evidence="4" type="primary">kdsB</name>
    <name evidence="4" type="ORF">GCM10008927_12020</name>
</gene>
<dbReference type="GO" id="GO:0016779">
    <property type="term" value="F:nucleotidyltransferase activity"/>
    <property type="evidence" value="ECO:0007669"/>
    <property type="project" value="UniProtKB-KW"/>
</dbReference>
<dbReference type="InterPro" id="IPR029044">
    <property type="entry name" value="Nucleotide-diphossugar_trans"/>
</dbReference>
<reference evidence="5" key="1">
    <citation type="journal article" date="2019" name="Int. J. Syst. Evol. Microbiol.">
        <title>The Global Catalogue of Microorganisms (GCM) 10K type strain sequencing project: providing services to taxonomists for standard genome sequencing and annotation.</title>
        <authorList>
            <consortium name="The Broad Institute Genomics Platform"/>
            <consortium name="The Broad Institute Genome Sequencing Center for Infectious Disease"/>
            <person name="Wu L."/>
            <person name="Ma J."/>
        </authorList>
    </citation>
    <scope>NUCLEOTIDE SEQUENCE [LARGE SCALE GENOMIC DNA]</scope>
    <source>
        <strain evidence="5">KCTC 32465</strain>
    </source>
</reference>
<evidence type="ECO:0000256" key="1">
    <source>
        <dbReference type="ARBA" id="ARBA00022679"/>
    </source>
</evidence>
<dbReference type="InterPro" id="IPR003329">
    <property type="entry name" value="Cytidylyl_trans"/>
</dbReference>
<proteinExistence type="predicted"/>
<protein>
    <submittedName>
        <fullName evidence="4">3-deoxy-manno-octulosonate cytidylyltransferase</fullName>
    </submittedName>
</protein>
<dbReference type="Gene3D" id="3.90.550.10">
    <property type="entry name" value="Spore Coat Polysaccharide Biosynthesis Protein SpsA, Chain A"/>
    <property type="match status" value="1"/>
</dbReference>
<evidence type="ECO:0000256" key="2">
    <source>
        <dbReference type="ARBA" id="ARBA00022695"/>
    </source>
</evidence>
<sequence length="260" mass="28696">MPVLVVVPARYGSSRFNGKPLAMLRGATGIKKTLIQRSWEAALCVPDAQVVVATDDESIKDVATDFGADVVMTSSSARNGSERCAEAYDALGKEFEIVVNLQGDSPLTPPWFIPALIERLHDAPLADVATPVLRCDTQMVAELKNDRMNGLVGGTTAAFDKSNRALYFSKEVIPYAENPDAEVYHHCGIYAYRPQSLRAYAKWPESQLERQEGLEQMRFLAEGRHIQCVEVDAKGRVFWEVNNPEDVPRVESILAALGIE</sequence>
<keyword evidence="2 4" id="KW-0548">Nucleotidyltransferase</keyword>
<evidence type="ECO:0000313" key="5">
    <source>
        <dbReference type="Proteomes" id="UP000634455"/>
    </source>
</evidence>
<dbReference type="PANTHER" id="PTHR42866:SF2">
    <property type="entry name" value="3-DEOXY-MANNO-OCTULOSONATE CYTIDYLYLTRANSFERASE, MITOCHONDRIAL"/>
    <property type="match status" value="1"/>
</dbReference>
<dbReference type="Pfam" id="PF02348">
    <property type="entry name" value="CTP_transf_3"/>
    <property type="match status" value="1"/>
</dbReference>
<keyword evidence="5" id="KW-1185">Reference proteome</keyword>
<organism evidence="4 5">
    <name type="scientific">Paramylibacter ulvae</name>
    <dbReference type="NCBI Taxonomy" id="1651968"/>
    <lineage>
        <taxon>Bacteria</taxon>
        <taxon>Pseudomonadati</taxon>
        <taxon>Pseudomonadota</taxon>
        <taxon>Alphaproteobacteria</taxon>
        <taxon>Rhodobacterales</taxon>
        <taxon>Paracoccaceae</taxon>
        <taxon>Paramylibacter</taxon>
    </lineage>
</organism>
<comment type="caution">
    <text evidence="4">The sequence shown here is derived from an EMBL/GenBank/DDBJ whole genome shotgun (WGS) entry which is preliminary data.</text>
</comment>
<dbReference type="NCBIfam" id="NF003950">
    <property type="entry name" value="PRK05450.1-3"/>
    <property type="match status" value="1"/>
</dbReference>
<accession>A0ABQ3CXF6</accession>
<dbReference type="SUPFAM" id="SSF53448">
    <property type="entry name" value="Nucleotide-diphospho-sugar transferases"/>
    <property type="match status" value="1"/>
</dbReference>